<accession>A0AAD8FHG4</accession>
<comment type="caution">
    <text evidence="2">The sequence shown here is derived from an EMBL/GenBank/DDBJ whole genome shotgun (WGS) entry which is preliminary data.</text>
</comment>
<dbReference type="AlphaFoldDB" id="A0AAD8FHG4"/>
<sequence>MLKASPHKGDKKRVGNTWENTSIDDLHDSETEAEQVRATLLHQHPPPFPSAPINQQSRSRSQEGQRESQACRQSQKRHVTQERSRVPEMSRGARFNTTEDKTVAAPH</sequence>
<feature type="compositionally biased region" description="Basic and acidic residues" evidence="1">
    <location>
        <begin position="97"/>
        <end position="107"/>
    </location>
</feature>
<keyword evidence="3" id="KW-1185">Reference proteome</keyword>
<feature type="region of interest" description="Disordered" evidence="1">
    <location>
        <begin position="1"/>
        <end position="107"/>
    </location>
</feature>
<dbReference type="Proteomes" id="UP001233172">
    <property type="component" value="Unassembled WGS sequence"/>
</dbReference>
<proteinExistence type="predicted"/>
<reference evidence="2" key="1">
    <citation type="journal article" date="2023" name="PLoS Negl. Trop. Dis.">
        <title>A genome sequence for Biomphalaria pfeifferi, the major vector snail for the human-infecting parasite Schistosoma mansoni.</title>
        <authorList>
            <person name="Bu L."/>
            <person name="Lu L."/>
            <person name="Laidemitt M.R."/>
            <person name="Zhang S.M."/>
            <person name="Mutuku M."/>
            <person name="Mkoji G."/>
            <person name="Steinauer M."/>
            <person name="Loker E.S."/>
        </authorList>
    </citation>
    <scope>NUCLEOTIDE SEQUENCE</scope>
    <source>
        <strain evidence="2">KasaAsao</strain>
    </source>
</reference>
<protein>
    <submittedName>
        <fullName evidence="2">Uncharacterized protein</fullName>
    </submittedName>
</protein>
<organism evidence="2 3">
    <name type="scientific">Biomphalaria pfeifferi</name>
    <name type="common">Bloodfluke planorb</name>
    <name type="synonym">Freshwater snail</name>
    <dbReference type="NCBI Taxonomy" id="112525"/>
    <lineage>
        <taxon>Eukaryota</taxon>
        <taxon>Metazoa</taxon>
        <taxon>Spiralia</taxon>
        <taxon>Lophotrochozoa</taxon>
        <taxon>Mollusca</taxon>
        <taxon>Gastropoda</taxon>
        <taxon>Heterobranchia</taxon>
        <taxon>Euthyneura</taxon>
        <taxon>Panpulmonata</taxon>
        <taxon>Hygrophila</taxon>
        <taxon>Lymnaeoidea</taxon>
        <taxon>Planorbidae</taxon>
        <taxon>Biomphalaria</taxon>
    </lineage>
</organism>
<feature type="compositionally biased region" description="Basic residues" evidence="1">
    <location>
        <begin position="1"/>
        <end position="11"/>
    </location>
</feature>
<evidence type="ECO:0000313" key="2">
    <source>
        <dbReference type="EMBL" id="KAK0063319.1"/>
    </source>
</evidence>
<dbReference type="EMBL" id="JASAOG010000022">
    <property type="protein sequence ID" value="KAK0063319.1"/>
    <property type="molecule type" value="Genomic_DNA"/>
</dbReference>
<feature type="compositionally biased region" description="Basic and acidic residues" evidence="1">
    <location>
        <begin position="79"/>
        <end position="88"/>
    </location>
</feature>
<name>A0AAD8FHG4_BIOPF</name>
<evidence type="ECO:0000256" key="1">
    <source>
        <dbReference type="SAM" id="MobiDB-lite"/>
    </source>
</evidence>
<reference evidence="2" key="2">
    <citation type="submission" date="2023-04" db="EMBL/GenBank/DDBJ databases">
        <authorList>
            <person name="Bu L."/>
            <person name="Lu L."/>
            <person name="Laidemitt M.R."/>
            <person name="Zhang S.M."/>
            <person name="Mutuku M."/>
            <person name="Mkoji G."/>
            <person name="Steinauer M."/>
            <person name="Loker E.S."/>
        </authorList>
    </citation>
    <scope>NUCLEOTIDE SEQUENCE</scope>
    <source>
        <strain evidence="2">KasaAsao</strain>
        <tissue evidence="2">Whole Snail</tissue>
    </source>
</reference>
<evidence type="ECO:0000313" key="3">
    <source>
        <dbReference type="Proteomes" id="UP001233172"/>
    </source>
</evidence>
<gene>
    <name evidence="2" type="ORF">Bpfe_007515</name>
</gene>